<keyword evidence="1" id="KW-0812">Transmembrane</keyword>
<gene>
    <name evidence="2" type="ORF">g.10764</name>
</gene>
<evidence type="ECO:0000313" key="2">
    <source>
        <dbReference type="EMBL" id="JAS24756.1"/>
    </source>
</evidence>
<keyword evidence="1" id="KW-1133">Transmembrane helix</keyword>
<accession>A0A1B6DGE0</accession>
<organism evidence="2">
    <name type="scientific">Clastoptera arizonana</name>
    <name type="common">Arizona spittle bug</name>
    <dbReference type="NCBI Taxonomy" id="38151"/>
    <lineage>
        <taxon>Eukaryota</taxon>
        <taxon>Metazoa</taxon>
        <taxon>Ecdysozoa</taxon>
        <taxon>Arthropoda</taxon>
        <taxon>Hexapoda</taxon>
        <taxon>Insecta</taxon>
        <taxon>Pterygota</taxon>
        <taxon>Neoptera</taxon>
        <taxon>Paraneoptera</taxon>
        <taxon>Hemiptera</taxon>
        <taxon>Auchenorrhyncha</taxon>
        <taxon>Cercopoidea</taxon>
        <taxon>Clastopteridae</taxon>
        <taxon>Clastoptera</taxon>
    </lineage>
</organism>
<evidence type="ECO:0000256" key="1">
    <source>
        <dbReference type="SAM" id="Phobius"/>
    </source>
</evidence>
<dbReference type="AlphaFoldDB" id="A0A1B6DGE0"/>
<sequence length="287" mass="33703">MKFLNFFYSKPIEEPQTWPQYFLDKISTSYNNSTNVLSYYFSALYYGWDSTSTFTVTIFSSTILICALIAFFYSYTILSKLKQTKEIIMNLVRSQQLGFKNQTKIEEIADMSAKLNEDVNMAVYMYEKRRKGIEKSNETKEFGDLVFDQDLELYSKLQAQPCDKDGLEILNVEECDKNLHRFKNQFQKKSPNFTLEHTSLKLGEQSGISLEECLNHKNGTFEFVLDTPVEVIKVTNDTTINALDNEESREHRTENVYNKFHFTDVTKLDKHRRVTRRNVSNYKSLKR</sequence>
<proteinExistence type="predicted"/>
<feature type="transmembrane region" description="Helical" evidence="1">
    <location>
        <begin position="54"/>
        <end position="75"/>
    </location>
</feature>
<dbReference type="EMBL" id="GEDC01012542">
    <property type="protein sequence ID" value="JAS24756.1"/>
    <property type="molecule type" value="Transcribed_RNA"/>
</dbReference>
<reference evidence="2" key="1">
    <citation type="submission" date="2015-12" db="EMBL/GenBank/DDBJ databases">
        <title>De novo transcriptome assembly of four potential Pierce s Disease insect vectors from Arizona vineyards.</title>
        <authorList>
            <person name="Tassone E.E."/>
        </authorList>
    </citation>
    <scope>NUCLEOTIDE SEQUENCE</scope>
</reference>
<name>A0A1B6DGE0_9HEMI</name>
<keyword evidence="1" id="KW-0472">Membrane</keyword>
<protein>
    <submittedName>
        <fullName evidence="2">Uncharacterized protein</fullName>
    </submittedName>
</protein>